<dbReference type="EMBL" id="OU898276">
    <property type="protein sequence ID" value="CAG9826203.1"/>
    <property type="molecule type" value="Genomic_DNA"/>
</dbReference>
<sequence length="142" mass="16417">MTNTPNIRRITLNDINLETVSEYIYLGQIMKVNKENQTAEITRRIRLAWAGFGKLSWILKSTKIKQYLKTRIYDQCILAILTYGSQTGTLTKSNIDKIVKAQRAMERSMLGVRLIDKKTNKWIRSKTKVKDAGEHAAKLKWS</sequence>
<name>A0A9N9X8L6_DIABA</name>
<proteinExistence type="predicted"/>
<dbReference type="PANTHER" id="PTHR47027:SF20">
    <property type="entry name" value="REVERSE TRANSCRIPTASE-LIKE PROTEIN WITH RNA-DIRECTED DNA POLYMERASE DOMAIN"/>
    <property type="match status" value="1"/>
</dbReference>
<gene>
    <name evidence="1" type="ORF">DIABBA_LOCUS342</name>
</gene>
<keyword evidence="2" id="KW-1185">Reference proteome</keyword>
<dbReference type="Proteomes" id="UP001153709">
    <property type="component" value="Chromosome 1"/>
</dbReference>
<organism evidence="1 2">
    <name type="scientific">Diabrotica balteata</name>
    <name type="common">Banded cucumber beetle</name>
    <dbReference type="NCBI Taxonomy" id="107213"/>
    <lineage>
        <taxon>Eukaryota</taxon>
        <taxon>Metazoa</taxon>
        <taxon>Ecdysozoa</taxon>
        <taxon>Arthropoda</taxon>
        <taxon>Hexapoda</taxon>
        <taxon>Insecta</taxon>
        <taxon>Pterygota</taxon>
        <taxon>Neoptera</taxon>
        <taxon>Endopterygota</taxon>
        <taxon>Coleoptera</taxon>
        <taxon>Polyphaga</taxon>
        <taxon>Cucujiformia</taxon>
        <taxon>Chrysomeloidea</taxon>
        <taxon>Chrysomelidae</taxon>
        <taxon>Galerucinae</taxon>
        <taxon>Diabroticina</taxon>
        <taxon>Diabroticites</taxon>
        <taxon>Diabrotica</taxon>
    </lineage>
</organism>
<evidence type="ECO:0000313" key="1">
    <source>
        <dbReference type="EMBL" id="CAG9826203.1"/>
    </source>
</evidence>
<dbReference type="OrthoDB" id="6752912at2759"/>
<evidence type="ECO:0000313" key="2">
    <source>
        <dbReference type="Proteomes" id="UP001153709"/>
    </source>
</evidence>
<protein>
    <submittedName>
        <fullName evidence="1">Uncharacterized protein</fullName>
    </submittedName>
</protein>
<dbReference type="AlphaFoldDB" id="A0A9N9X8L6"/>
<accession>A0A9N9X8L6</accession>
<dbReference type="PANTHER" id="PTHR47027">
    <property type="entry name" value="REVERSE TRANSCRIPTASE DOMAIN-CONTAINING PROTEIN"/>
    <property type="match status" value="1"/>
</dbReference>
<reference evidence="1" key="1">
    <citation type="submission" date="2022-01" db="EMBL/GenBank/DDBJ databases">
        <authorList>
            <person name="King R."/>
        </authorList>
    </citation>
    <scope>NUCLEOTIDE SEQUENCE</scope>
</reference>